<feature type="compositionally biased region" description="Basic and acidic residues" evidence="1">
    <location>
        <begin position="806"/>
        <end position="829"/>
    </location>
</feature>
<feature type="compositionally biased region" description="Basic and acidic residues" evidence="1">
    <location>
        <begin position="713"/>
        <end position="726"/>
    </location>
</feature>
<feature type="compositionally biased region" description="Low complexity" evidence="1">
    <location>
        <begin position="657"/>
        <end position="668"/>
    </location>
</feature>
<dbReference type="OrthoDB" id="10691867at2759"/>
<feature type="compositionally biased region" description="Basic and acidic residues" evidence="1">
    <location>
        <begin position="772"/>
        <end position="789"/>
    </location>
</feature>
<feature type="compositionally biased region" description="Basic and acidic residues" evidence="1">
    <location>
        <begin position="1"/>
        <end position="11"/>
    </location>
</feature>
<feature type="compositionally biased region" description="Polar residues" evidence="1">
    <location>
        <begin position="237"/>
        <end position="251"/>
    </location>
</feature>
<feature type="compositionally biased region" description="Basic and acidic residues" evidence="1">
    <location>
        <begin position="394"/>
        <end position="411"/>
    </location>
</feature>
<proteinExistence type="predicted"/>
<evidence type="ECO:0000313" key="2">
    <source>
        <dbReference type="EMBL" id="OHT10077.1"/>
    </source>
</evidence>
<feature type="compositionally biased region" description="Basic and acidic residues" evidence="1">
    <location>
        <begin position="588"/>
        <end position="605"/>
    </location>
</feature>
<feature type="compositionally biased region" description="Low complexity" evidence="1">
    <location>
        <begin position="1029"/>
        <end position="1046"/>
    </location>
</feature>
<keyword evidence="3" id="KW-1185">Reference proteome</keyword>
<feature type="region of interest" description="Disordered" evidence="1">
    <location>
        <begin position="477"/>
        <end position="496"/>
    </location>
</feature>
<evidence type="ECO:0000313" key="3">
    <source>
        <dbReference type="Proteomes" id="UP000179807"/>
    </source>
</evidence>
<protein>
    <submittedName>
        <fullName evidence="2">Uncharacterized protein</fullName>
    </submittedName>
</protein>
<sequence>MSKEDKHEKKQQIRQKPVPIPLPNPVPIQQTPVVNIEEIVVTETFAPVVTGQNAHTVHDKIEIEQIIEPISVLSPHQQNSASIWAQISPTEFDDKHEFRKLPAELKRSHKVRSPVKDSINQQDEEENSTPKQQKEKENKKSKSTPKRHKKIEQIQNEKEEFIVENRIEDMEDSDIPKPVFPTTEEVQETSNQKPIAIIENQASPWREIRQALSVAEPFDDKHEVRKLAPELRRSHTKQIQQQEIAPTSTINEVEENGGRKSGKQHSPKHEKKQNQQKKAQNQRFEEEVFTSNHEPIHSQHVIASKDIIVNDSKVENLSPTKPIKQSALSVALEEVEAPYDDSKDVRKLPPQLRRTHQNQTLQTEEKKSSESSKKEKKEKQTKQQNTLKSTKKNKNVEKNIEIPEKIEEDKIAPQSLSPTVSSAWANLTIRPESPKSTLKTAPKPVQTVAVPVVTAVEPVVTVAEPVLNLNNEVEKDENIEEETYSPRTLPKIDPTNPWTLLTEEELVKPKILTPNTKSSPKATKQVLEEPKEEEIQEPIQVQEIIEPVMKDEIKEENVLEEEEVSFEVQDLKPSPEKVKAWAVLSPSDKYDDSRDYRKTPAELRRSHAKAIQQDKNSPKENEKDDKNESNKNITPKKDKNANKQEKTKKQNKHKNLEQLNNLNQEQENSVNEPFVKEYKEASYSKDPQIEIVQLSPRNETWSLALSQVDAPYDDSRDVNKLPPELRRTHKKNTEILNEQEQTKKSPKNSSKKPEKQKEKNQNKIENQNVKMEISEIKEEIQQKVEEKSPQKINSPWSVALSNHNIPYDDSRDVNKLPPELRRSHKKVEPSEESPQENKQAPKSPRSPKKSSKIKVEAKHEILNQEEKEIQKPESPKLKKDSIWASIQIKPDPPKPTIQKVPQQETRMEVKENLETQKEEETEIIQTEPPKIQENQDSEQKEENSLQKIECEEEEKTEVEIVPTQSLKKPAGPWGTIKIEPFNDARQYGLVPAQLKRSHQIPSPKQEKLESPRNNNQYEKRENEQKRKNGNQQKKNNNNIHKQNFRNNEPHFEEEILNDEELYLTPANEEENPNLQQNIENTPEMPVSPLRRNVASAWVAATSSMKK</sequence>
<feature type="region of interest" description="Disordered" evidence="1">
    <location>
        <begin position="1"/>
        <end position="27"/>
    </location>
</feature>
<feature type="region of interest" description="Disordered" evidence="1">
    <location>
        <begin position="989"/>
        <end position="1087"/>
    </location>
</feature>
<feature type="compositionally biased region" description="Polar residues" evidence="1">
    <location>
        <begin position="790"/>
        <end position="804"/>
    </location>
</feature>
<feature type="compositionally biased region" description="Basic residues" evidence="1">
    <location>
        <begin position="260"/>
        <end position="275"/>
    </location>
</feature>
<feature type="compositionally biased region" description="Polar residues" evidence="1">
    <location>
        <begin position="513"/>
        <end position="522"/>
    </location>
</feature>
<feature type="compositionally biased region" description="Basic and acidic residues" evidence="1">
    <location>
        <begin position="1017"/>
        <end position="1026"/>
    </location>
</feature>
<feature type="region of interest" description="Disordered" evidence="1">
    <location>
        <begin position="229"/>
        <end position="306"/>
    </location>
</feature>
<feature type="compositionally biased region" description="Basic and acidic residues" evidence="1">
    <location>
        <begin position="751"/>
        <end position="762"/>
    </location>
</feature>
<feature type="compositionally biased region" description="Basic and acidic residues" evidence="1">
    <location>
        <begin position="905"/>
        <end position="918"/>
    </location>
</feature>
<feature type="compositionally biased region" description="Basic and acidic residues" evidence="1">
    <location>
        <begin position="853"/>
        <end position="881"/>
    </location>
</feature>
<feature type="compositionally biased region" description="Basic residues" evidence="1">
    <location>
        <begin position="141"/>
        <end position="150"/>
    </location>
</feature>
<organism evidence="2 3">
    <name type="scientific">Tritrichomonas foetus</name>
    <dbReference type="NCBI Taxonomy" id="1144522"/>
    <lineage>
        <taxon>Eukaryota</taxon>
        <taxon>Metamonada</taxon>
        <taxon>Parabasalia</taxon>
        <taxon>Tritrichomonadida</taxon>
        <taxon>Tritrichomonadidae</taxon>
        <taxon>Tritrichomonas</taxon>
    </lineage>
</organism>
<feature type="compositionally biased region" description="Basic and acidic residues" evidence="1">
    <location>
        <begin position="363"/>
        <end position="381"/>
    </location>
</feature>
<feature type="compositionally biased region" description="Basic and acidic residues" evidence="1">
    <location>
        <begin position="616"/>
        <end position="648"/>
    </location>
</feature>
<feature type="region of interest" description="Disordered" evidence="1">
    <location>
        <begin position="335"/>
        <end position="417"/>
    </location>
</feature>
<dbReference type="AlphaFoldDB" id="A0A1J4KL27"/>
<comment type="caution">
    <text evidence="2">The sequence shown here is derived from an EMBL/GenBank/DDBJ whole genome shotgun (WGS) entry which is preliminary data.</text>
</comment>
<dbReference type="EMBL" id="MLAK01000622">
    <property type="protein sequence ID" value="OHT10077.1"/>
    <property type="molecule type" value="Genomic_DNA"/>
</dbReference>
<feature type="compositionally biased region" description="Acidic residues" evidence="1">
    <location>
        <begin position="1054"/>
        <end position="1071"/>
    </location>
</feature>
<gene>
    <name evidence="2" type="ORF">TRFO_20812</name>
</gene>
<feature type="region of interest" description="Disordered" evidence="1">
    <location>
        <begin position="706"/>
        <end position="977"/>
    </location>
</feature>
<feature type="region of interest" description="Disordered" evidence="1">
    <location>
        <begin position="103"/>
        <end position="197"/>
    </location>
</feature>
<dbReference type="GeneID" id="94836303"/>
<feature type="region of interest" description="Disordered" evidence="1">
    <location>
        <begin position="559"/>
        <end position="686"/>
    </location>
</feature>
<feature type="compositionally biased region" description="Basic and acidic residues" evidence="1">
    <location>
        <begin position="151"/>
        <end position="168"/>
    </location>
</feature>
<dbReference type="Proteomes" id="UP000179807">
    <property type="component" value="Unassembled WGS sequence"/>
</dbReference>
<dbReference type="VEuPathDB" id="TrichDB:TRFO_20812"/>
<accession>A0A1J4KL27</accession>
<dbReference type="RefSeq" id="XP_068363213.1">
    <property type="nucleotide sequence ID" value="XM_068501599.1"/>
</dbReference>
<name>A0A1J4KL27_9EUKA</name>
<evidence type="ECO:0000256" key="1">
    <source>
        <dbReference type="SAM" id="MobiDB-lite"/>
    </source>
</evidence>
<feature type="compositionally biased region" description="Basic and acidic residues" evidence="1">
    <location>
        <begin position="569"/>
        <end position="579"/>
    </location>
</feature>
<feature type="region of interest" description="Disordered" evidence="1">
    <location>
        <begin position="509"/>
        <end position="537"/>
    </location>
</feature>
<reference evidence="2" key="1">
    <citation type="submission" date="2016-10" db="EMBL/GenBank/DDBJ databases">
        <authorList>
            <person name="Benchimol M."/>
            <person name="Almeida L.G."/>
            <person name="Vasconcelos A.T."/>
            <person name="Perreira-Neves A."/>
            <person name="Rosa I.A."/>
            <person name="Tasca T."/>
            <person name="Bogo M.R."/>
            <person name="de Souza W."/>
        </authorList>
    </citation>
    <scope>NUCLEOTIDE SEQUENCE [LARGE SCALE GENOMIC DNA]</scope>
    <source>
        <strain evidence="2">K</strain>
    </source>
</reference>
<feature type="compositionally biased region" description="Basic and acidic residues" evidence="1">
    <location>
        <begin position="674"/>
        <end position="683"/>
    </location>
</feature>